<evidence type="ECO:0000313" key="2">
    <source>
        <dbReference type="EMBL" id="MCL6268734.1"/>
    </source>
</evidence>
<evidence type="ECO:0000256" key="1">
    <source>
        <dbReference type="SAM" id="MobiDB-lite"/>
    </source>
</evidence>
<keyword evidence="3" id="KW-1185">Reference proteome</keyword>
<sequence>MRVEHAREIAAFQSQVDTLKSQPADMQHLVFGRSTEKKSTAARKQEKQTCSSSRPKGQQRWRKGHGRTTVTTLPVVSETLDLEESQKHCPACGLPFKAFGMEDFRNRPVAHQANANNKPNSLLSRKAASTNTWLDLFA</sequence>
<accession>A0ABT0PBH6</accession>
<feature type="region of interest" description="Disordered" evidence="1">
    <location>
        <begin position="31"/>
        <end position="67"/>
    </location>
</feature>
<name>A0ABT0PBH6_9GAMM</name>
<feature type="compositionally biased region" description="Basic and acidic residues" evidence="1">
    <location>
        <begin position="34"/>
        <end position="47"/>
    </location>
</feature>
<comment type="caution">
    <text evidence="2">The sequence shown here is derived from an EMBL/GenBank/DDBJ whole genome shotgun (WGS) entry which is preliminary data.</text>
</comment>
<feature type="compositionally biased region" description="Basic residues" evidence="1">
    <location>
        <begin position="57"/>
        <end position="66"/>
    </location>
</feature>
<dbReference type="Proteomes" id="UP001203338">
    <property type="component" value="Unassembled WGS sequence"/>
</dbReference>
<evidence type="ECO:0000313" key="3">
    <source>
        <dbReference type="Proteomes" id="UP001203338"/>
    </source>
</evidence>
<protein>
    <recommendedName>
        <fullName evidence="4">Transposase</fullName>
    </recommendedName>
</protein>
<evidence type="ECO:0008006" key="4">
    <source>
        <dbReference type="Google" id="ProtNLM"/>
    </source>
</evidence>
<organism evidence="2 3">
    <name type="scientific">Parendozoicomonas callyspongiae</name>
    <dbReference type="NCBI Taxonomy" id="2942213"/>
    <lineage>
        <taxon>Bacteria</taxon>
        <taxon>Pseudomonadati</taxon>
        <taxon>Pseudomonadota</taxon>
        <taxon>Gammaproteobacteria</taxon>
        <taxon>Oceanospirillales</taxon>
        <taxon>Endozoicomonadaceae</taxon>
        <taxon>Parendozoicomonas</taxon>
    </lineage>
</organism>
<proteinExistence type="predicted"/>
<reference evidence="2 3" key="1">
    <citation type="submission" date="2022-05" db="EMBL/GenBank/DDBJ databases">
        <authorList>
            <person name="Park J.-S."/>
        </authorList>
    </citation>
    <scope>NUCLEOTIDE SEQUENCE [LARGE SCALE GENOMIC DNA]</scope>
    <source>
        <strain evidence="2 3">2012CJ34-2</strain>
    </source>
</reference>
<gene>
    <name evidence="2" type="ORF">M3P05_02065</name>
</gene>
<dbReference type="EMBL" id="JAMFLX010000002">
    <property type="protein sequence ID" value="MCL6268734.1"/>
    <property type="molecule type" value="Genomic_DNA"/>
</dbReference>